<dbReference type="NCBIfam" id="TIGR01076">
    <property type="entry name" value="sortase_fam"/>
    <property type="match status" value="1"/>
</dbReference>
<proteinExistence type="predicted"/>
<dbReference type="InterPro" id="IPR041999">
    <property type="entry name" value="Sortase_D_1"/>
</dbReference>
<keyword evidence="1" id="KW-0378">Hydrolase</keyword>
<organism evidence="2 3">
    <name type="scientific">Enterovibrio coralii</name>
    <dbReference type="NCBI Taxonomy" id="294935"/>
    <lineage>
        <taxon>Bacteria</taxon>
        <taxon>Pseudomonadati</taxon>
        <taxon>Pseudomonadota</taxon>
        <taxon>Gammaproteobacteria</taxon>
        <taxon>Vibrionales</taxon>
        <taxon>Vibrionaceae</taxon>
        <taxon>Enterovibrio</taxon>
    </lineage>
</organism>
<dbReference type="OrthoDB" id="9790661at2"/>
<dbReference type="Pfam" id="PF04203">
    <property type="entry name" value="Sortase"/>
    <property type="match status" value="1"/>
</dbReference>
<keyword evidence="3" id="KW-1185">Reference proteome</keyword>
<dbReference type="Gene3D" id="2.40.260.10">
    <property type="entry name" value="Sortase"/>
    <property type="match status" value="1"/>
</dbReference>
<dbReference type="InterPro" id="IPR022445">
    <property type="entry name" value="Sortase_proteobact_type"/>
</dbReference>
<gene>
    <name evidence="2" type="ORF">ATN88_08150</name>
</gene>
<dbReference type="GO" id="GO:0016787">
    <property type="term" value="F:hydrolase activity"/>
    <property type="evidence" value="ECO:0007669"/>
    <property type="project" value="UniProtKB-KW"/>
</dbReference>
<dbReference type="InterPro" id="IPR023365">
    <property type="entry name" value="Sortase_dom-sf"/>
</dbReference>
<comment type="caution">
    <text evidence="2">The sequence shown here is derived from an EMBL/GenBank/DDBJ whole genome shotgun (WGS) entry which is preliminary data.</text>
</comment>
<evidence type="ECO:0000313" key="3">
    <source>
        <dbReference type="Proteomes" id="UP000070529"/>
    </source>
</evidence>
<dbReference type="AlphaFoldDB" id="A0A135I5J0"/>
<dbReference type="Proteomes" id="UP000070529">
    <property type="component" value="Unassembled WGS sequence"/>
</dbReference>
<dbReference type="CDD" id="cd05828">
    <property type="entry name" value="Sortase_D_1"/>
    <property type="match status" value="1"/>
</dbReference>
<evidence type="ECO:0000256" key="1">
    <source>
        <dbReference type="ARBA" id="ARBA00022801"/>
    </source>
</evidence>
<evidence type="ECO:0000313" key="2">
    <source>
        <dbReference type="EMBL" id="KXF80722.1"/>
    </source>
</evidence>
<name>A0A135I5J0_9GAMM</name>
<dbReference type="EMBL" id="LNTY01000050">
    <property type="protein sequence ID" value="KXF80722.1"/>
    <property type="molecule type" value="Genomic_DNA"/>
</dbReference>
<dbReference type="STRING" id="294935.ATN88_08150"/>
<dbReference type="NCBIfam" id="TIGR03784">
    <property type="entry name" value="marine_sortase"/>
    <property type="match status" value="1"/>
</dbReference>
<accession>A0A135I5J0</accession>
<reference evidence="2 3" key="1">
    <citation type="submission" date="2015-11" db="EMBL/GenBank/DDBJ databases">
        <title>Genomic Taxonomy of the Vibrionaceae.</title>
        <authorList>
            <person name="Gomez-Gil B."/>
            <person name="Enciso-Ibarra J."/>
        </authorList>
    </citation>
    <scope>NUCLEOTIDE SEQUENCE [LARGE SCALE GENOMIC DNA]</scope>
    <source>
        <strain evidence="2 3">CAIM 912</strain>
    </source>
</reference>
<dbReference type="InterPro" id="IPR005754">
    <property type="entry name" value="Sortase"/>
</dbReference>
<dbReference type="SUPFAM" id="SSF63817">
    <property type="entry name" value="Sortase"/>
    <property type="match status" value="1"/>
</dbReference>
<protein>
    <submittedName>
        <fullName evidence="2">Peptidase</fullName>
    </submittedName>
</protein>
<sequence>MKLGCAALLVLGTITMSHGIFIKAKAQLAQYLISHAWDKQQNSRVNEKPWPWADTYPIAKLKWGNLPEQLVLSGANARNLAFGPVLQMNTAQPGRRGNVVIYGHNDTHFSTLSNVTVGDQIKLETKVGTQVVYEVSSVHVVDESDTYWIEDLGDNRLTLVTCYPFDALEVNGPDRYVIVAHPAFDIEDFSDFSFGTNNQFLANKGSQLL</sequence>